<reference evidence="1" key="2">
    <citation type="journal article" date="2018" name="Nat. Commun.">
        <title>Tailed giant Tupanvirus possesses the most complete translational apparatus of the known virosphere.</title>
        <authorList>
            <person name="Abrahao J."/>
            <person name="Silva L."/>
            <person name="Silva L.S."/>
            <person name="Khalil J.Y.B."/>
            <person name="Rodrigues R."/>
            <person name="Arantes T."/>
            <person name="Assis F."/>
            <person name="Boratto P."/>
            <person name="Andrade M."/>
            <person name="Kroon E.G."/>
            <person name="Ribeiro B."/>
            <person name="Bergier I."/>
            <person name="Seligmann H."/>
            <person name="Ghigo E."/>
            <person name="Colson P."/>
            <person name="Levasseur A."/>
            <person name="Kroemer G."/>
            <person name="Raoult D."/>
            <person name="La Scola B."/>
        </authorList>
    </citation>
    <scope>NUCLEOTIDE SEQUENCE [LARGE SCALE GENOMIC DNA]</scope>
    <source>
        <strain evidence="1">Soda lake</strain>
    </source>
</reference>
<sequence>MEKNSINETLDDIQIKHANHALWLRTMEHYPKTVGHMKLLVSIVDKMGIFDKFDLSKTSEMDADKLNIMYAVLRITNKVFNKYLDFVVRKIFRDGLKEIFECTHLTYYDLFFDQLSQDIDHFVCLTIKIDYPDITQESVEHKFKEYLRITFKKMFYVNIIKKLEYDISNNFYEKHEKLFAQMAQEFIIYTKEFLAETYETMKIFLDKIFEPHCSKEMQNDIITALNEHIDLKALFEENCMEIDIYCEQKLDDELEWSDPFSSESDKQYKISEINNILKDIGYQIYESKEPAPPYLSIFQPFIDHNFAKSADDLFEVLLKVLKNYGQQNNIIDQHNKITLENYYALSMAILGAQMNSYEDFCDYLTNTQRFPENFPIDIVFRLLSRIFSVKIELFREDLCMLEFDNTIGETMDDSVIIFKKNNKYYTLCMIGCPFVPINYTAATYQQLIDKTKNLTETNKKNHIFGNILSQYISHNQIVDV</sequence>
<organism evidence="1">
    <name type="scientific">Tupanvirus soda lake</name>
    <dbReference type="NCBI Taxonomy" id="2126985"/>
    <lineage>
        <taxon>Viruses</taxon>
        <taxon>Varidnaviria</taxon>
        <taxon>Bamfordvirae</taxon>
        <taxon>Nucleocytoviricota</taxon>
        <taxon>Megaviricetes</taxon>
        <taxon>Imitervirales</taxon>
        <taxon>Mimiviridae</taxon>
        <taxon>Megamimivirinae</taxon>
        <taxon>Tupanvirus</taxon>
        <taxon>Tupanvirus salinum</taxon>
    </lineage>
</organism>
<proteinExistence type="predicted"/>
<dbReference type="GeneID" id="80518613"/>
<dbReference type="KEGG" id="vg:80518613"/>
<evidence type="ECO:0000313" key="1">
    <source>
        <dbReference type="EMBL" id="QKU35192.1"/>
    </source>
</evidence>
<dbReference type="RefSeq" id="YP_010781849.1">
    <property type="nucleotide sequence ID" value="NC_075039.1"/>
</dbReference>
<dbReference type="EMBL" id="KY523104">
    <property type="protein sequence ID" value="QKU35192.1"/>
    <property type="molecule type" value="Genomic_DNA"/>
</dbReference>
<protein>
    <submittedName>
        <fullName evidence="1">Putative orfan</fullName>
    </submittedName>
</protein>
<name>A0A6N1NYX0_9VIRU</name>
<reference evidence="1" key="1">
    <citation type="submission" date="2017-01" db="EMBL/GenBank/DDBJ databases">
        <authorList>
            <person name="Assis F.L."/>
            <person name="Abrahao J.S."/>
            <person name="Silva L."/>
            <person name="Khalil J.B."/>
            <person name="Rodrigues R."/>
            <person name="Silva L.S."/>
            <person name="Arantes T."/>
            <person name="Boratto P."/>
            <person name="Andrade M."/>
            <person name="Kroon E.G."/>
            <person name="Ribeiro B."/>
            <person name="Bergier I."/>
            <person name="Seligmann H."/>
            <person name="Ghigo E."/>
            <person name="Colson P."/>
            <person name="Levasseur A."/>
            <person name="Raoult D."/>
            <person name="Scola B.L."/>
        </authorList>
    </citation>
    <scope>NUCLEOTIDE SEQUENCE</scope>
    <source>
        <strain evidence="1">Soda lake</strain>
    </source>
</reference>
<accession>A0A6N1NYX0</accession>